<reference evidence="3" key="1">
    <citation type="submission" date="2023-08" db="EMBL/GenBank/DDBJ databases">
        <title>Complete genome sequence of Sinorhizobium chiapanecum ITTG S70 isolated from Acaciella angustissima nodules in Chiapas-Mexico.</title>
        <authorList>
            <person name="Rincon-Rosales R."/>
            <person name="Rogel M.A."/>
            <person name="Rincon-Medina C.I."/>
            <person name="Guerrero G."/>
            <person name="Manzano-Gomez L.A."/>
            <person name="Lopez-Lopez A."/>
            <person name="Rincon Molina F.A."/>
            <person name="Martinez-Romero E."/>
        </authorList>
    </citation>
    <scope>NUCLEOTIDE SEQUENCE</scope>
    <source>
        <strain evidence="3">ITTG S70</strain>
    </source>
</reference>
<evidence type="ECO:0000256" key="1">
    <source>
        <dbReference type="SAM" id="MobiDB-lite"/>
    </source>
</evidence>
<evidence type="ECO:0000256" key="2">
    <source>
        <dbReference type="SAM" id="SignalP"/>
    </source>
</evidence>
<feature type="region of interest" description="Disordered" evidence="1">
    <location>
        <begin position="67"/>
        <end position="103"/>
    </location>
</feature>
<protein>
    <submittedName>
        <fullName evidence="3">DUF459 domain-containing protein</fullName>
    </submittedName>
</protein>
<evidence type="ECO:0000313" key="3">
    <source>
        <dbReference type="EMBL" id="WVT02947.1"/>
    </source>
</evidence>
<proteinExistence type="predicted"/>
<dbReference type="InterPro" id="IPR036514">
    <property type="entry name" value="SGNH_hydro_sf"/>
</dbReference>
<name>A0ABZ2B608_9HYPH</name>
<feature type="chain" id="PRO_5046724258" evidence="2">
    <location>
        <begin position="33"/>
        <end position="407"/>
    </location>
</feature>
<organism evidence="3 4">
    <name type="scientific">Sinorhizobium chiapasense</name>
    <dbReference type="NCBI Taxonomy" id="501572"/>
    <lineage>
        <taxon>Bacteria</taxon>
        <taxon>Pseudomonadati</taxon>
        <taxon>Pseudomonadota</taxon>
        <taxon>Alphaproteobacteria</taxon>
        <taxon>Hyphomicrobiales</taxon>
        <taxon>Rhizobiaceae</taxon>
        <taxon>Sinorhizobium/Ensifer group</taxon>
        <taxon>Sinorhizobium</taxon>
    </lineage>
</organism>
<dbReference type="SUPFAM" id="SSF52266">
    <property type="entry name" value="SGNH hydrolase"/>
    <property type="match status" value="1"/>
</dbReference>
<dbReference type="InterPro" id="IPR007407">
    <property type="entry name" value="DUF459"/>
</dbReference>
<dbReference type="Gene3D" id="3.40.50.1110">
    <property type="entry name" value="SGNH hydrolase"/>
    <property type="match status" value="1"/>
</dbReference>
<gene>
    <name evidence="3" type="ORF">RB548_15775</name>
</gene>
<dbReference type="RefSeq" id="WP_331372196.1">
    <property type="nucleotide sequence ID" value="NZ_CP133148.1"/>
</dbReference>
<keyword evidence="4" id="KW-1185">Reference proteome</keyword>
<keyword evidence="2" id="KW-0732">Signal</keyword>
<sequence length="407" mass="44692">MRRLLRPFRLAPIFIAAAAMLFAGFFATMAEAQEPPPRRNVLQRLFGVFIPQRRTYYQDQYYPRQPAPRRVLKRRQQPAEPQRARPGRAKPRPAETPPPAPVIAKSPDAKKVLVVGDFVAGSLGDGLKVAFETTPGVVIETRTNGSSGLVRNDYFDWPKMLPDYASELKPSVIVVSLGANDRQMMRIGDTKEQFRTDLWAEEYRKRVNALATLARKDGLPVLWVGMPPFQSSAMTADMVTFNGLFREEVEKAGGQFIDIWDGFVDEGGKFVLTGSDINGQQVRLRGSDGINLTKAGKRKLAFYVEKDIRKLLGEAAATTDVPGAEELKDLVVTAPLANEDIVKTQPIGVTDPELDGATALLGGDAPLKSTGKSPRDLLIEKGEVVAAPPGRIDDFRLAKPEAVVSGR</sequence>
<feature type="signal peptide" evidence="2">
    <location>
        <begin position="1"/>
        <end position="32"/>
    </location>
</feature>
<accession>A0ABZ2B608</accession>
<dbReference type="Pfam" id="PF04311">
    <property type="entry name" value="DUF459"/>
    <property type="match status" value="1"/>
</dbReference>
<dbReference type="EMBL" id="CP133148">
    <property type="protein sequence ID" value="WVT02947.1"/>
    <property type="molecule type" value="Genomic_DNA"/>
</dbReference>
<dbReference type="Proteomes" id="UP001432360">
    <property type="component" value="Chromosome"/>
</dbReference>
<evidence type="ECO:0000313" key="4">
    <source>
        <dbReference type="Proteomes" id="UP001432360"/>
    </source>
</evidence>
<dbReference type="CDD" id="cd01829">
    <property type="entry name" value="SGNH_hydrolase_peri2"/>
    <property type="match status" value="1"/>
</dbReference>